<evidence type="ECO:0000313" key="3">
    <source>
        <dbReference type="EMBL" id="KIM31302.1"/>
    </source>
</evidence>
<accession>A0A0C2XQR7</accession>
<evidence type="ECO:0000313" key="4">
    <source>
        <dbReference type="Proteomes" id="UP000054097"/>
    </source>
</evidence>
<sequence length="371" mass="41865">MFFPPINSTWLYHKCLLLLLCGNRTLDATRDVLRAAATVCAAAFNQTTADDHVFTFDAAWDVPQCQAFTAMVASLADLLPSIKKALAEVEESDSDSNSDSPSPKKEKASFPPTLPGHYTMLESLDIPTQFQKGFGPLVDSLGIVPVPRQKKFLTLYPHNLDPNRFLRDLQSPVLWEAVMRGAIFDISVTKVIIPAVPSRNLFNFNQVPKHPGACYRGLVYVRTDKSFYAIDLSQGYEWIGATRIHFTKQSKIRSQYVQDLSKQPWWDEELYVGMQILLDTKCAPGDEVIIEDEDWEMEDDEQEDADETPYYIRFPRFTAKMAEVANLKKDLQDSESADSEEGEDVPQMEAQGYQARYPAFTALIAARRAQG</sequence>
<proteinExistence type="predicted"/>
<feature type="compositionally biased region" description="Acidic residues" evidence="1">
    <location>
        <begin position="333"/>
        <end position="346"/>
    </location>
</feature>
<feature type="signal peptide" evidence="2">
    <location>
        <begin position="1"/>
        <end position="28"/>
    </location>
</feature>
<reference evidence="3 4" key="1">
    <citation type="submission" date="2014-04" db="EMBL/GenBank/DDBJ databases">
        <authorList>
            <consortium name="DOE Joint Genome Institute"/>
            <person name="Kuo A."/>
            <person name="Zuccaro A."/>
            <person name="Kohler A."/>
            <person name="Nagy L.G."/>
            <person name="Floudas D."/>
            <person name="Copeland A."/>
            <person name="Barry K.W."/>
            <person name="Cichocki N."/>
            <person name="Veneault-Fourrey C."/>
            <person name="LaButti K."/>
            <person name="Lindquist E.A."/>
            <person name="Lipzen A."/>
            <person name="Lundell T."/>
            <person name="Morin E."/>
            <person name="Murat C."/>
            <person name="Sun H."/>
            <person name="Tunlid A."/>
            <person name="Henrissat B."/>
            <person name="Grigoriev I.V."/>
            <person name="Hibbett D.S."/>
            <person name="Martin F."/>
            <person name="Nordberg H.P."/>
            <person name="Cantor M.N."/>
            <person name="Hua S.X."/>
        </authorList>
    </citation>
    <scope>NUCLEOTIDE SEQUENCE [LARGE SCALE GENOMIC DNA]</scope>
    <source>
        <strain evidence="3 4">MAFF 305830</strain>
    </source>
</reference>
<dbReference type="EMBL" id="KN824282">
    <property type="protein sequence ID" value="KIM31302.1"/>
    <property type="molecule type" value="Genomic_DNA"/>
</dbReference>
<organism evidence="3 4">
    <name type="scientific">Serendipita vermifera MAFF 305830</name>
    <dbReference type="NCBI Taxonomy" id="933852"/>
    <lineage>
        <taxon>Eukaryota</taxon>
        <taxon>Fungi</taxon>
        <taxon>Dikarya</taxon>
        <taxon>Basidiomycota</taxon>
        <taxon>Agaricomycotina</taxon>
        <taxon>Agaricomycetes</taxon>
        <taxon>Sebacinales</taxon>
        <taxon>Serendipitaceae</taxon>
        <taxon>Serendipita</taxon>
    </lineage>
</organism>
<dbReference type="AlphaFoldDB" id="A0A0C2XQR7"/>
<keyword evidence="4" id="KW-1185">Reference proteome</keyword>
<feature type="chain" id="PRO_5002170983" description="USP domain-containing protein" evidence="2">
    <location>
        <begin position="29"/>
        <end position="371"/>
    </location>
</feature>
<keyword evidence="2" id="KW-0732">Signal</keyword>
<evidence type="ECO:0008006" key="5">
    <source>
        <dbReference type="Google" id="ProtNLM"/>
    </source>
</evidence>
<feature type="region of interest" description="Disordered" evidence="1">
    <location>
        <begin position="328"/>
        <end position="352"/>
    </location>
</feature>
<dbReference type="HOGENOM" id="CLU_746321_0_0_1"/>
<feature type="region of interest" description="Disordered" evidence="1">
    <location>
        <begin position="90"/>
        <end position="112"/>
    </location>
</feature>
<dbReference type="Proteomes" id="UP000054097">
    <property type="component" value="Unassembled WGS sequence"/>
</dbReference>
<gene>
    <name evidence="3" type="ORF">M408DRAFT_21361</name>
</gene>
<reference evidence="4" key="2">
    <citation type="submission" date="2015-01" db="EMBL/GenBank/DDBJ databases">
        <title>Evolutionary Origins and Diversification of the Mycorrhizal Mutualists.</title>
        <authorList>
            <consortium name="DOE Joint Genome Institute"/>
            <consortium name="Mycorrhizal Genomics Consortium"/>
            <person name="Kohler A."/>
            <person name="Kuo A."/>
            <person name="Nagy L.G."/>
            <person name="Floudas D."/>
            <person name="Copeland A."/>
            <person name="Barry K.W."/>
            <person name="Cichocki N."/>
            <person name="Veneault-Fourrey C."/>
            <person name="LaButti K."/>
            <person name="Lindquist E.A."/>
            <person name="Lipzen A."/>
            <person name="Lundell T."/>
            <person name="Morin E."/>
            <person name="Murat C."/>
            <person name="Riley R."/>
            <person name="Ohm R."/>
            <person name="Sun H."/>
            <person name="Tunlid A."/>
            <person name="Henrissat B."/>
            <person name="Grigoriev I.V."/>
            <person name="Hibbett D.S."/>
            <person name="Martin F."/>
        </authorList>
    </citation>
    <scope>NUCLEOTIDE SEQUENCE [LARGE SCALE GENOMIC DNA]</scope>
    <source>
        <strain evidence="4">MAFF 305830</strain>
    </source>
</reference>
<evidence type="ECO:0000256" key="2">
    <source>
        <dbReference type="SAM" id="SignalP"/>
    </source>
</evidence>
<evidence type="ECO:0000256" key="1">
    <source>
        <dbReference type="SAM" id="MobiDB-lite"/>
    </source>
</evidence>
<protein>
    <recommendedName>
        <fullName evidence="5">USP domain-containing protein</fullName>
    </recommendedName>
</protein>
<name>A0A0C2XQR7_SERVB</name>